<dbReference type="KEGG" id="bur:Bcep18194_C6530"/>
<evidence type="ECO:0000256" key="6">
    <source>
        <dbReference type="ARBA" id="ARBA00022729"/>
    </source>
</evidence>
<evidence type="ECO:0000313" key="14">
    <source>
        <dbReference type="Proteomes" id="UP000002705"/>
    </source>
</evidence>
<dbReference type="InterPro" id="IPR033900">
    <property type="entry name" value="Gram_neg_porin_domain"/>
</dbReference>
<comment type="subcellular location">
    <subcellularLocation>
        <location evidence="1">Cell outer membrane</location>
        <topology evidence="1">Multi-pass membrane protein</topology>
    </subcellularLocation>
</comment>
<dbReference type="PANTHER" id="PTHR34501">
    <property type="entry name" value="PROTEIN YDDL-RELATED"/>
    <property type="match status" value="1"/>
</dbReference>
<evidence type="ECO:0000256" key="7">
    <source>
        <dbReference type="ARBA" id="ARBA00023065"/>
    </source>
</evidence>
<evidence type="ECO:0000256" key="11">
    <source>
        <dbReference type="SAM" id="MobiDB-lite"/>
    </source>
</evidence>
<keyword evidence="10" id="KW-0998">Cell outer membrane</keyword>
<dbReference type="Gene3D" id="2.40.160.10">
    <property type="entry name" value="Porin"/>
    <property type="match status" value="1"/>
</dbReference>
<evidence type="ECO:0000256" key="5">
    <source>
        <dbReference type="ARBA" id="ARBA00022692"/>
    </source>
</evidence>
<dbReference type="PATRIC" id="fig|482957.22.peg.7025"/>
<evidence type="ECO:0000313" key="13">
    <source>
        <dbReference type="EMBL" id="ABB05581.1"/>
    </source>
</evidence>
<dbReference type="GO" id="GO:0046930">
    <property type="term" value="C:pore complex"/>
    <property type="evidence" value="ECO:0007669"/>
    <property type="project" value="UniProtKB-KW"/>
</dbReference>
<evidence type="ECO:0000256" key="4">
    <source>
        <dbReference type="ARBA" id="ARBA00022452"/>
    </source>
</evidence>
<dbReference type="Proteomes" id="UP000002705">
    <property type="component" value="Chromosome 3"/>
</dbReference>
<dbReference type="SUPFAM" id="SSF56935">
    <property type="entry name" value="Porins"/>
    <property type="match status" value="1"/>
</dbReference>
<dbReference type="InterPro" id="IPR050298">
    <property type="entry name" value="Gram-neg_bact_OMP"/>
</dbReference>
<evidence type="ECO:0000256" key="3">
    <source>
        <dbReference type="ARBA" id="ARBA00022448"/>
    </source>
</evidence>
<organism evidence="13 14">
    <name type="scientific">Burkholderia lata (strain ATCC 17760 / DSM 23089 / LMG 22485 / NCIMB 9086 / R18194 / 383)</name>
    <dbReference type="NCBI Taxonomy" id="482957"/>
    <lineage>
        <taxon>Bacteria</taxon>
        <taxon>Pseudomonadati</taxon>
        <taxon>Pseudomonadota</taxon>
        <taxon>Betaproteobacteria</taxon>
        <taxon>Burkholderiales</taxon>
        <taxon>Burkholderiaceae</taxon>
        <taxon>Burkholderia</taxon>
        <taxon>Burkholderia cepacia complex</taxon>
    </lineage>
</organism>
<evidence type="ECO:0000256" key="1">
    <source>
        <dbReference type="ARBA" id="ARBA00004571"/>
    </source>
</evidence>
<name>Q39PN5_BURL3</name>
<dbReference type="PANTHER" id="PTHR34501:SF9">
    <property type="entry name" value="MAJOR OUTER MEMBRANE PROTEIN P.IA"/>
    <property type="match status" value="1"/>
</dbReference>
<keyword evidence="9" id="KW-0472">Membrane</keyword>
<protein>
    <submittedName>
        <fullName evidence="13">Outer membrane protein, (Porin)-like protein</fullName>
    </submittedName>
</protein>
<evidence type="ECO:0000256" key="8">
    <source>
        <dbReference type="ARBA" id="ARBA00023114"/>
    </source>
</evidence>
<dbReference type="AlphaFoldDB" id="Q39PN5"/>
<feature type="region of interest" description="Disordered" evidence="11">
    <location>
        <begin position="1"/>
        <end position="45"/>
    </location>
</feature>
<evidence type="ECO:0000259" key="12">
    <source>
        <dbReference type="Pfam" id="PF13609"/>
    </source>
</evidence>
<keyword evidence="14" id="KW-1185">Reference proteome</keyword>
<keyword evidence="7" id="KW-0406">Ion transport</keyword>
<feature type="domain" description="Porin" evidence="12">
    <location>
        <begin position="78"/>
        <end position="388"/>
    </location>
</feature>
<keyword evidence="5" id="KW-0812">Transmembrane</keyword>
<sequence>MALPRTPGRLASRRPLNSAPLHSRRRRIPAAPPTIRQQNPRRRRVRGRALARLRFARRRSRHHETNVRNSTLMAACCAATCMWAAPARANVQIYGALDSFLQYARIGSQTSVGLMSGGASTSRFGFIGSEDLGGGLRASFRLESGFDLMSGRPQSAASFYNREANVAIGSADWGTIKLGKQYPAIVPEAADPFYLVGQLSPFASTALIGSDLGRGAASLPGRIENAISYKTPTYGGLDVTVLYAFRNAAGASPIASNAGAVANFARGPVMLSGAYNAMWAATSSTPGGAPDGPRTDSVMASASYAFGPTLASFAYTLMRPTAPGTLVAQVYSLGAIWQRGPHAIRADLAYRTIAGQASHALGALLGYDYQFSKLTGVYVRLGGFRNTGQSALSFGSAPMSAPGMSSTVFALGLRQKF</sequence>
<dbReference type="HOGENOM" id="CLU_038238_1_1_4"/>
<proteinExistence type="predicted"/>
<dbReference type="Pfam" id="PF13609">
    <property type="entry name" value="Porin_4"/>
    <property type="match status" value="1"/>
</dbReference>
<reference evidence="13" key="1">
    <citation type="submission" date="2009-01" db="EMBL/GenBank/DDBJ databases">
        <title>Complete sequence of chromosome 3 of Burkholderia sp. 383.</title>
        <authorList>
            <consortium name="US DOE Joint Genome Institute"/>
            <person name="Copeland A."/>
            <person name="Lucas S."/>
            <person name="Lapidus A."/>
            <person name="Barry K."/>
            <person name="Detter J.C."/>
            <person name="Glavina T."/>
            <person name="Hammon N."/>
            <person name="Israni S."/>
            <person name="Pitluck S."/>
            <person name="Chain P."/>
            <person name="Malfatti S."/>
            <person name="Shin M."/>
            <person name="Vergez L."/>
            <person name="Schmutz J."/>
            <person name="Larimer F."/>
            <person name="Land M."/>
            <person name="Kyrpides N."/>
            <person name="Lykidis A."/>
            <person name="Richardson P."/>
        </authorList>
    </citation>
    <scope>NUCLEOTIDE SEQUENCE</scope>
    <source>
        <strain evidence="13">383</strain>
    </source>
</reference>
<accession>Q39PN5</accession>
<evidence type="ECO:0000256" key="10">
    <source>
        <dbReference type="ARBA" id="ARBA00023237"/>
    </source>
</evidence>
<keyword evidence="6" id="KW-0732">Signal</keyword>
<keyword evidence="4" id="KW-1134">Transmembrane beta strand</keyword>
<dbReference type="GO" id="GO:0009279">
    <property type="term" value="C:cell outer membrane"/>
    <property type="evidence" value="ECO:0007669"/>
    <property type="project" value="UniProtKB-SubCell"/>
</dbReference>
<dbReference type="EMBL" id="CP000150">
    <property type="protein sequence ID" value="ABB05581.1"/>
    <property type="molecule type" value="Genomic_DNA"/>
</dbReference>
<keyword evidence="3" id="KW-0813">Transport</keyword>
<comment type="subunit">
    <text evidence="2">Homotrimer.</text>
</comment>
<dbReference type="GO" id="GO:0006811">
    <property type="term" value="P:monoatomic ion transport"/>
    <property type="evidence" value="ECO:0007669"/>
    <property type="project" value="UniProtKB-KW"/>
</dbReference>
<evidence type="ECO:0000256" key="9">
    <source>
        <dbReference type="ARBA" id="ARBA00023136"/>
    </source>
</evidence>
<dbReference type="GO" id="GO:0015288">
    <property type="term" value="F:porin activity"/>
    <property type="evidence" value="ECO:0007669"/>
    <property type="project" value="UniProtKB-KW"/>
</dbReference>
<gene>
    <name evidence="13" type="ordered locus">Bcep18194_C6530</name>
</gene>
<keyword evidence="8" id="KW-0626">Porin</keyword>
<dbReference type="InterPro" id="IPR023614">
    <property type="entry name" value="Porin_dom_sf"/>
</dbReference>
<evidence type="ECO:0000256" key="2">
    <source>
        <dbReference type="ARBA" id="ARBA00011233"/>
    </source>
</evidence>
<dbReference type="CDD" id="cd00342">
    <property type="entry name" value="gram_neg_porins"/>
    <property type="match status" value="1"/>
</dbReference>